<dbReference type="InterPro" id="IPR004358">
    <property type="entry name" value="Sig_transdc_His_kin-like_C"/>
</dbReference>
<dbReference type="PANTHER" id="PTHR43547:SF2">
    <property type="entry name" value="HYBRID SIGNAL TRANSDUCTION HISTIDINE KINASE C"/>
    <property type="match status" value="1"/>
</dbReference>
<dbReference type="CDD" id="cd00082">
    <property type="entry name" value="HisKA"/>
    <property type="match status" value="1"/>
</dbReference>
<name>A0A2H0UWB8_9BACT</name>
<evidence type="ECO:0000256" key="3">
    <source>
        <dbReference type="ARBA" id="ARBA00022553"/>
    </source>
</evidence>
<dbReference type="Pfam" id="PF02518">
    <property type="entry name" value="HATPase_c"/>
    <property type="match status" value="1"/>
</dbReference>
<dbReference type="Gene3D" id="3.30.565.10">
    <property type="entry name" value="Histidine kinase-like ATPase, C-terminal domain"/>
    <property type="match status" value="1"/>
</dbReference>
<evidence type="ECO:0000256" key="2">
    <source>
        <dbReference type="ARBA" id="ARBA00012438"/>
    </source>
</evidence>
<dbReference type="SMART" id="SM00387">
    <property type="entry name" value="HATPase_c"/>
    <property type="match status" value="1"/>
</dbReference>
<dbReference type="PRINTS" id="PR00344">
    <property type="entry name" value="BCTRLSENSOR"/>
</dbReference>
<evidence type="ECO:0000313" key="5">
    <source>
        <dbReference type="EMBL" id="PIR91105.1"/>
    </source>
</evidence>
<dbReference type="Gene3D" id="1.10.287.130">
    <property type="match status" value="1"/>
</dbReference>
<dbReference type="PANTHER" id="PTHR43547">
    <property type="entry name" value="TWO-COMPONENT HISTIDINE KINASE"/>
    <property type="match status" value="1"/>
</dbReference>
<proteinExistence type="predicted"/>
<dbReference type="InterPro" id="IPR036890">
    <property type="entry name" value="HATPase_C_sf"/>
</dbReference>
<dbReference type="SUPFAM" id="SSF55874">
    <property type="entry name" value="ATPase domain of HSP90 chaperone/DNA topoisomerase II/histidine kinase"/>
    <property type="match status" value="1"/>
</dbReference>
<dbReference type="AlphaFoldDB" id="A0A2H0UWB8"/>
<gene>
    <name evidence="5" type="ORF">COU03_03060</name>
</gene>
<dbReference type="InterPro" id="IPR036097">
    <property type="entry name" value="HisK_dim/P_sf"/>
</dbReference>
<dbReference type="EC" id="2.7.13.3" evidence="2"/>
<reference evidence="6" key="1">
    <citation type="submission" date="2017-09" db="EMBL/GenBank/DDBJ databases">
        <title>Depth-based differentiation of microbial function through sediment-hosted aquifers and enrichment of novel symbionts in the deep terrestrial subsurface.</title>
        <authorList>
            <person name="Probst A.J."/>
            <person name="Ladd B."/>
            <person name="Jarett J.K."/>
            <person name="Geller-Mcgrath D.E."/>
            <person name="Sieber C.M.K."/>
            <person name="Emerson J.B."/>
            <person name="Anantharaman K."/>
            <person name="Thomas B.C."/>
            <person name="Malmstrom R."/>
            <person name="Stieglmeier M."/>
            <person name="Klingl A."/>
            <person name="Woyke T."/>
            <person name="Ryan C.M."/>
            <person name="Banfield J.F."/>
        </authorList>
    </citation>
    <scope>NUCLEOTIDE SEQUENCE [LARGE SCALE GENOMIC DNA]</scope>
</reference>
<sequence>MATQHHLRTPLTALKGYLSMSLEGDFGEVGQMLKEKLGFCFDSTNRLIKLVNEFLDLSKLQLGKDILDIKEASITEMLQDVIAEVKSEADKKGIYLTLTLPEQNIPLAMADPIKLREALYNLIDNAVKYTEKGGVAVRLIIENGKLKIVIQDTGIGMTAEEVKNVFSHQFERGEEAKKVYTLGRGIGLFIAANIITEHKGKVWAESPGRGKGSSFCLELATE</sequence>
<dbReference type="SUPFAM" id="SSF47384">
    <property type="entry name" value="Homodimeric domain of signal transducing histidine kinase"/>
    <property type="match status" value="1"/>
</dbReference>
<dbReference type="InterPro" id="IPR003594">
    <property type="entry name" value="HATPase_dom"/>
</dbReference>
<dbReference type="GO" id="GO:0000155">
    <property type="term" value="F:phosphorelay sensor kinase activity"/>
    <property type="evidence" value="ECO:0007669"/>
    <property type="project" value="InterPro"/>
</dbReference>
<evidence type="ECO:0000259" key="4">
    <source>
        <dbReference type="PROSITE" id="PS50109"/>
    </source>
</evidence>
<dbReference type="InterPro" id="IPR005467">
    <property type="entry name" value="His_kinase_dom"/>
</dbReference>
<dbReference type="Proteomes" id="UP000228906">
    <property type="component" value="Unassembled WGS sequence"/>
</dbReference>
<dbReference type="PROSITE" id="PS50109">
    <property type="entry name" value="HIS_KIN"/>
    <property type="match status" value="1"/>
</dbReference>
<evidence type="ECO:0000256" key="1">
    <source>
        <dbReference type="ARBA" id="ARBA00000085"/>
    </source>
</evidence>
<accession>A0A2H0UWB8</accession>
<comment type="catalytic activity">
    <reaction evidence="1">
        <text>ATP + protein L-histidine = ADP + protein N-phospho-L-histidine.</text>
        <dbReference type="EC" id="2.7.13.3"/>
    </reaction>
</comment>
<organism evidence="5 6">
    <name type="scientific">bacterium (Candidatus Gribaldobacteria) CG10_big_fil_rev_8_21_14_0_10_41_12</name>
    <dbReference type="NCBI Taxonomy" id="2014277"/>
    <lineage>
        <taxon>Bacteria</taxon>
        <taxon>Candidatus Gribaldobacteria</taxon>
    </lineage>
</organism>
<evidence type="ECO:0000313" key="6">
    <source>
        <dbReference type="Proteomes" id="UP000228906"/>
    </source>
</evidence>
<dbReference type="CDD" id="cd00075">
    <property type="entry name" value="HATPase"/>
    <property type="match status" value="1"/>
</dbReference>
<dbReference type="SMART" id="SM00388">
    <property type="entry name" value="HisKA"/>
    <property type="match status" value="1"/>
</dbReference>
<dbReference type="InterPro" id="IPR003661">
    <property type="entry name" value="HisK_dim/P_dom"/>
</dbReference>
<dbReference type="EMBL" id="PFAV01000055">
    <property type="protein sequence ID" value="PIR91105.1"/>
    <property type="molecule type" value="Genomic_DNA"/>
</dbReference>
<dbReference type="Pfam" id="PF00512">
    <property type="entry name" value="HisKA"/>
    <property type="match status" value="1"/>
</dbReference>
<feature type="domain" description="Histidine kinase" evidence="4">
    <location>
        <begin position="2"/>
        <end position="222"/>
    </location>
</feature>
<protein>
    <recommendedName>
        <fullName evidence="2">histidine kinase</fullName>
        <ecNumber evidence="2">2.7.13.3</ecNumber>
    </recommendedName>
</protein>
<keyword evidence="3" id="KW-0597">Phosphoprotein</keyword>
<comment type="caution">
    <text evidence="5">The sequence shown here is derived from an EMBL/GenBank/DDBJ whole genome shotgun (WGS) entry which is preliminary data.</text>
</comment>